<keyword evidence="3" id="KW-1185">Reference proteome</keyword>
<dbReference type="Proteomes" id="UP001183410">
    <property type="component" value="Unassembled WGS sequence"/>
</dbReference>
<dbReference type="PROSITE" id="PS51257">
    <property type="entry name" value="PROKAR_LIPOPROTEIN"/>
    <property type="match status" value="1"/>
</dbReference>
<feature type="signal peptide" evidence="1">
    <location>
        <begin position="1"/>
        <end position="26"/>
    </location>
</feature>
<name>A0ABU2JZ75_9ACTN</name>
<evidence type="ECO:0008006" key="4">
    <source>
        <dbReference type="Google" id="ProtNLM"/>
    </source>
</evidence>
<comment type="caution">
    <text evidence="2">The sequence shown here is derived from an EMBL/GenBank/DDBJ whole genome shotgun (WGS) entry which is preliminary data.</text>
</comment>
<gene>
    <name evidence="2" type="ORF">RM844_28760</name>
</gene>
<evidence type="ECO:0000313" key="3">
    <source>
        <dbReference type="Proteomes" id="UP001183410"/>
    </source>
</evidence>
<protein>
    <recommendedName>
        <fullName evidence="4">Lipoprotein</fullName>
    </recommendedName>
</protein>
<feature type="chain" id="PRO_5045371352" description="Lipoprotein" evidence="1">
    <location>
        <begin position="27"/>
        <end position="115"/>
    </location>
</feature>
<proteinExistence type="predicted"/>
<dbReference type="EMBL" id="JAVREO010000025">
    <property type="protein sequence ID" value="MDT0270269.1"/>
    <property type="molecule type" value="Genomic_DNA"/>
</dbReference>
<organism evidence="2 3">
    <name type="scientific">Streptomyces chisholmiae</name>
    <dbReference type="NCBI Taxonomy" id="3075540"/>
    <lineage>
        <taxon>Bacteria</taxon>
        <taxon>Bacillati</taxon>
        <taxon>Actinomycetota</taxon>
        <taxon>Actinomycetes</taxon>
        <taxon>Kitasatosporales</taxon>
        <taxon>Streptomycetaceae</taxon>
        <taxon>Streptomyces</taxon>
    </lineage>
</organism>
<dbReference type="RefSeq" id="WP_311670349.1">
    <property type="nucleotide sequence ID" value="NZ_JAVREO010000025.1"/>
</dbReference>
<evidence type="ECO:0000313" key="2">
    <source>
        <dbReference type="EMBL" id="MDT0270269.1"/>
    </source>
</evidence>
<evidence type="ECO:0000256" key="1">
    <source>
        <dbReference type="SAM" id="SignalP"/>
    </source>
</evidence>
<accession>A0ABU2JZ75</accession>
<keyword evidence="1" id="KW-0732">Signal</keyword>
<sequence length="115" mass="12531">MRRTRTVALLPLAAALALTGCSEDEAATVNGMEREAYYACEDFALRYDELAPQQDRVDLAEAVHEWAPHSDLEPIRDTAATLVRVAEGAGDTVDWQMAADSFATACIDNGWNDAN</sequence>
<reference evidence="3" key="1">
    <citation type="submission" date="2023-07" db="EMBL/GenBank/DDBJ databases">
        <title>30 novel species of actinomycetes from the DSMZ collection.</title>
        <authorList>
            <person name="Nouioui I."/>
        </authorList>
    </citation>
    <scope>NUCLEOTIDE SEQUENCE [LARGE SCALE GENOMIC DNA]</scope>
    <source>
        <strain evidence="3">DSM 44915</strain>
    </source>
</reference>